<dbReference type="Gene3D" id="3.40.50.1000">
    <property type="entry name" value="HAD superfamily/HAD-like"/>
    <property type="match status" value="1"/>
</dbReference>
<dbReference type="Gene3D" id="1.20.1440.100">
    <property type="entry name" value="SG protein - dephosphorylation function"/>
    <property type="match status" value="1"/>
</dbReference>
<dbReference type="PANTHER" id="PTHR43344">
    <property type="entry name" value="PHOSPHOSERINE PHOSPHATASE"/>
    <property type="match status" value="1"/>
</dbReference>
<name>A0ABR7Z1L5_9PSED</name>
<dbReference type="InterPro" id="IPR050582">
    <property type="entry name" value="HAD-like_SerB"/>
</dbReference>
<dbReference type="InterPro" id="IPR036412">
    <property type="entry name" value="HAD-like_sf"/>
</dbReference>
<keyword evidence="5" id="KW-1185">Reference proteome</keyword>
<proteinExistence type="predicted"/>
<evidence type="ECO:0000256" key="2">
    <source>
        <dbReference type="ARBA" id="ARBA00022801"/>
    </source>
</evidence>
<comment type="caution">
    <text evidence="4">The sequence shown here is derived from an EMBL/GenBank/DDBJ whole genome shotgun (WGS) entry which is preliminary data.</text>
</comment>
<dbReference type="GO" id="GO:0016787">
    <property type="term" value="F:hydrolase activity"/>
    <property type="evidence" value="ECO:0007669"/>
    <property type="project" value="UniProtKB-KW"/>
</dbReference>
<dbReference type="InterPro" id="IPR023214">
    <property type="entry name" value="HAD_sf"/>
</dbReference>
<dbReference type="EMBL" id="JAAOCA010000013">
    <property type="protein sequence ID" value="MBD1599396.1"/>
    <property type="molecule type" value="Genomic_DNA"/>
</dbReference>
<organism evidence="4 5">
    <name type="scientific">Pseudomonas typographi</name>
    <dbReference type="NCBI Taxonomy" id="2715964"/>
    <lineage>
        <taxon>Bacteria</taxon>
        <taxon>Pseudomonadati</taxon>
        <taxon>Pseudomonadota</taxon>
        <taxon>Gammaproteobacteria</taxon>
        <taxon>Pseudomonadales</taxon>
        <taxon>Pseudomonadaceae</taxon>
        <taxon>Pseudomonas</taxon>
    </lineage>
</organism>
<evidence type="ECO:0000313" key="5">
    <source>
        <dbReference type="Proteomes" id="UP000805841"/>
    </source>
</evidence>
<keyword evidence="2 4" id="KW-0378">Hydrolase</keyword>
<gene>
    <name evidence="4" type="ORF">HAQ05_11860</name>
</gene>
<dbReference type="CDD" id="cd02612">
    <property type="entry name" value="HAD_PGPPase"/>
    <property type="match status" value="1"/>
</dbReference>
<evidence type="ECO:0000313" key="4">
    <source>
        <dbReference type="EMBL" id="MBD1599396.1"/>
    </source>
</evidence>
<dbReference type="PANTHER" id="PTHR43344:SF13">
    <property type="entry name" value="PHOSPHATASE RV3661-RELATED"/>
    <property type="match status" value="1"/>
</dbReference>
<protein>
    <submittedName>
        <fullName evidence="4">HAD family hydrolase</fullName>
    </submittedName>
</protein>
<accession>A0ABR7Z1L5</accession>
<dbReference type="NCBIfam" id="TIGR01488">
    <property type="entry name" value="HAD-SF-IB"/>
    <property type="match status" value="1"/>
</dbReference>
<reference evidence="4 5" key="1">
    <citation type="journal article" date="2020" name="Insects">
        <title>Bacteria Belonging to Pseudomonas typographi sp. nov. from the Bark Beetle Ips typographus Have Genomic Potential to Aid in the Host Ecology.</title>
        <authorList>
            <person name="Peral-Aranega E."/>
            <person name="Saati-Santamaria Z."/>
            <person name="Kolarik M."/>
            <person name="Rivas R."/>
            <person name="Garcia-Fraile P."/>
        </authorList>
    </citation>
    <scope>NUCLEOTIDE SEQUENCE [LARGE SCALE GENOMIC DNA]</scope>
    <source>
        <strain evidence="4 5">CA3A</strain>
    </source>
</reference>
<dbReference type="Proteomes" id="UP000805841">
    <property type="component" value="Unassembled WGS sequence"/>
</dbReference>
<dbReference type="InterPro" id="IPR006385">
    <property type="entry name" value="HAD_hydro_SerB1"/>
</dbReference>
<dbReference type="SUPFAM" id="SSF56784">
    <property type="entry name" value="HAD-like"/>
    <property type="match status" value="1"/>
</dbReference>
<evidence type="ECO:0000256" key="1">
    <source>
        <dbReference type="ARBA" id="ARBA00022723"/>
    </source>
</evidence>
<dbReference type="Pfam" id="PF12710">
    <property type="entry name" value="HAD"/>
    <property type="match status" value="1"/>
</dbReference>
<keyword evidence="3" id="KW-0460">Magnesium</keyword>
<dbReference type="RefSeq" id="WP_190420734.1">
    <property type="nucleotide sequence ID" value="NZ_JAAOCA010000013.1"/>
</dbReference>
<evidence type="ECO:0000256" key="3">
    <source>
        <dbReference type="ARBA" id="ARBA00022842"/>
    </source>
</evidence>
<keyword evidence="1" id="KW-0479">Metal-binding</keyword>
<sequence length="222" mass="24295">MALALFDLDETLIHGDCASLWSAYMARIGWVDADTFLRRDQELMALYSEGKLAMEAYMAFSLQPLVGRTPADVAQKVACYLDEVIAPRVYPDARHTVNAHRAAGDRLLVISASAVFLVKPIAARLGIEDVLAIDLEVIGGRYTGRTAGVLTYREGKVIRLIDWLEQQGDTLAGASFYSDSRNDLPLLERVARPFAVNPDPALLAHAQAAGWAVLDWRVGLPA</sequence>
<dbReference type="NCBIfam" id="TIGR01490">
    <property type="entry name" value="HAD-SF-IB-hyp1"/>
    <property type="match status" value="1"/>
</dbReference>